<dbReference type="PANTHER" id="PTHR30537:SF5">
    <property type="entry name" value="HTH-TYPE TRANSCRIPTIONAL ACTIVATOR TTDR-RELATED"/>
    <property type="match status" value="1"/>
</dbReference>
<dbReference type="Proteomes" id="UP000292302">
    <property type="component" value="Unassembled WGS sequence"/>
</dbReference>
<keyword evidence="3" id="KW-0238">DNA-binding</keyword>
<dbReference type="Gene3D" id="1.10.10.10">
    <property type="entry name" value="Winged helix-like DNA-binding domain superfamily/Winged helix DNA-binding domain"/>
    <property type="match status" value="1"/>
</dbReference>
<name>A0A4Q9QLH4_9GAMM</name>
<dbReference type="SUPFAM" id="SSF53850">
    <property type="entry name" value="Periplasmic binding protein-like II"/>
    <property type="match status" value="1"/>
</dbReference>
<dbReference type="SUPFAM" id="SSF46785">
    <property type="entry name" value="Winged helix' DNA-binding domain"/>
    <property type="match status" value="1"/>
</dbReference>
<dbReference type="InterPro" id="IPR000847">
    <property type="entry name" value="LysR_HTH_N"/>
</dbReference>
<evidence type="ECO:0000256" key="3">
    <source>
        <dbReference type="ARBA" id="ARBA00023125"/>
    </source>
</evidence>
<protein>
    <submittedName>
        <fullName evidence="6">LysR family transcriptional regulator</fullName>
    </submittedName>
</protein>
<evidence type="ECO:0000259" key="5">
    <source>
        <dbReference type="PROSITE" id="PS50931"/>
    </source>
</evidence>
<keyword evidence="2" id="KW-0805">Transcription regulation</keyword>
<dbReference type="Gene3D" id="3.40.190.290">
    <property type="match status" value="1"/>
</dbReference>
<evidence type="ECO:0000313" key="6">
    <source>
        <dbReference type="EMBL" id="TBU79805.1"/>
    </source>
</evidence>
<evidence type="ECO:0000256" key="4">
    <source>
        <dbReference type="ARBA" id="ARBA00023163"/>
    </source>
</evidence>
<evidence type="ECO:0000256" key="2">
    <source>
        <dbReference type="ARBA" id="ARBA00023015"/>
    </source>
</evidence>
<organism evidence="6 7">
    <name type="scientific">Phytopseudomonas daroniae</name>
    <dbReference type="NCBI Taxonomy" id="2487519"/>
    <lineage>
        <taxon>Bacteria</taxon>
        <taxon>Pseudomonadati</taxon>
        <taxon>Pseudomonadota</taxon>
        <taxon>Gammaproteobacteria</taxon>
        <taxon>Pseudomonadales</taxon>
        <taxon>Pseudomonadaceae</taxon>
        <taxon>Phytopseudomonas</taxon>
    </lineage>
</organism>
<sequence length="301" mass="33073">MPFDERILNGMGVLAAVVNNGSFASAAQALDMTPSGVSRAVQRFENRLGIRVFDRTTRAVSLTDEGQQLFDHILPLLEGLEEATTQALLGHGDVSGKLRVNVHPFFSQLILGSSLDRFLRAHPNLTLDLVAREQLGDMVADGFDLAIRFGEPKPSRLVAKKILETRILTVASPAYIERYGIPSSPLELQNGSHNCIQFRDPETSRPFTWAFRKGKEQFELALGGQLLVNDVGTLHGACLAGYGIAQVMALGAGHWLSSGELVSILQDWSDERFPLYALYPSRKHLPAKTRAFMAFVESIVD</sequence>
<gene>
    <name evidence="6" type="ORF">DNK06_12040</name>
</gene>
<dbReference type="GO" id="GO:0003700">
    <property type="term" value="F:DNA-binding transcription factor activity"/>
    <property type="evidence" value="ECO:0007669"/>
    <property type="project" value="InterPro"/>
</dbReference>
<evidence type="ECO:0000256" key="1">
    <source>
        <dbReference type="ARBA" id="ARBA00009437"/>
    </source>
</evidence>
<comment type="similarity">
    <text evidence="1">Belongs to the LysR transcriptional regulatory family.</text>
</comment>
<accession>A0A4Q9QLH4</accession>
<dbReference type="InterPro" id="IPR058163">
    <property type="entry name" value="LysR-type_TF_proteobact-type"/>
</dbReference>
<dbReference type="AlphaFoldDB" id="A0A4Q9QLH4"/>
<dbReference type="PANTHER" id="PTHR30537">
    <property type="entry name" value="HTH-TYPE TRANSCRIPTIONAL REGULATOR"/>
    <property type="match status" value="1"/>
</dbReference>
<dbReference type="GO" id="GO:0003677">
    <property type="term" value="F:DNA binding"/>
    <property type="evidence" value="ECO:0007669"/>
    <property type="project" value="UniProtKB-KW"/>
</dbReference>
<keyword evidence="4" id="KW-0804">Transcription</keyword>
<dbReference type="PROSITE" id="PS50931">
    <property type="entry name" value="HTH_LYSR"/>
    <property type="match status" value="1"/>
</dbReference>
<feature type="domain" description="HTH lysR-type" evidence="5">
    <location>
        <begin position="13"/>
        <end position="63"/>
    </location>
</feature>
<dbReference type="CDD" id="cd08422">
    <property type="entry name" value="PBP2_CrgA_like"/>
    <property type="match status" value="1"/>
</dbReference>
<dbReference type="InterPro" id="IPR036388">
    <property type="entry name" value="WH-like_DNA-bd_sf"/>
</dbReference>
<dbReference type="RefSeq" id="WP_131180257.1">
    <property type="nucleotide sequence ID" value="NZ_QJUI01000009.1"/>
</dbReference>
<keyword evidence="7" id="KW-1185">Reference proteome</keyword>
<comment type="caution">
    <text evidence="6">The sequence shown here is derived from an EMBL/GenBank/DDBJ whole genome shotgun (WGS) entry which is preliminary data.</text>
</comment>
<dbReference type="EMBL" id="QJUI01000009">
    <property type="protein sequence ID" value="TBU79805.1"/>
    <property type="molecule type" value="Genomic_DNA"/>
</dbReference>
<evidence type="ECO:0000313" key="7">
    <source>
        <dbReference type="Proteomes" id="UP000292302"/>
    </source>
</evidence>
<dbReference type="Pfam" id="PF03466">
    <property type="entry name" value="LysR_substrate"/>
    <property type="match status" value="1"/>
</dbReference>
<reference evidence="6 7" key="1">
    <citation type="submission" date="2018-06" db="EMBL/GenBank/DDBJ databases">
        <title>Three novel Pseudomonas species isolated from symptomatic oak.</title>
        <authorList>
            <person name="Bueno-Gonzalez V."/>
            <person name="Brady C."/>
        </authorList>
    </citation>
    <scope>NUCLEOTIDE SEQUENCE [LARGE SCALE GENOMIC DNA]</scope>
    <source>
        <strain evidence="6 7">P9A</strain>
    </source>
</reference>
<dbReference type="InterPro" id="IPR005119">
    <property type="entry name" value="LysR_subst-bd"/>
</dbReference>
<dbReference type="Pfam" id="PF00126">
    <property type="entry name" value="HTH_1"/>
    <property type="match status" value="1"/>
</dbReference>
<proteinExistence type="inferred from homology"/>
<dbReference type="FunFam" id="1.10.10.10:FF:000001">
    <property type="entry name" value="LysR family transcriptional regulator"/>
    <property type="match status" value="1"/>
</dbReference>
<dbReference type="InterPro" id="IPR036390">
    <property type="entry name" value="WH_DNA-bd_sf"/>
</dbReference>
<dbReference type="OrthoDB" id="9810065at2"/>